<sequence length="136" mass="15083">MFQNPSNEKLKDILQSAKSIAVVGLSNNKSRDSYAVAEELQKLGYRIIPVNPNLTEVLGEKCYPSISDIAEPVDIIDVFRKSDALPDVVREAAKTSTPVIWAQLGVYNEEAARIAEAANKTLVMDLCIKVMHRRLI</sequence>
<dbReference type="PANTHER" id="PTHR33303:SF2">
    <property type="entry name" value="COA-BINDING DOMAIN-CONTAINING PROTEIN"/>
    <property type="match status" value="1"/>
</dbReference>
<proteinExistence type="predicted"/>
<dbReference type="InterPro" id="IPR036291">
    <property type="entry name" value="NAD(P)-bd_dom_sf"/>
</dbReference>
<protein>
    <submittedName>
        <fullName evidence="2">CoA-binding protein</fullName>
    </submittedName>
</protein>
<reference evidence="2 3" key="1">
    <citation type="submission" date="2015-09" db="EMBL/GenBank/DDBJ databases">
        <title>Draft genome sequence of Alicyclobacillus ferrooxydans DSM 22381.</title>
        <authorList>
            <person name="Hemp J."/>
        </authorList>
    </citation>
    <scope>NUCLEOTIDE SEQUENCE [LARGE SCALE GENOMIC DNA]</scope>
    <source>
        <strain evidence="2 3">TC-34</strain>
    </source>
</reference>
<feature type="domain" description="CoA-binding" evidence="1">
    <location>
        <begin position="14"/>
        <end position="106"/>
    </location>
</feature>
<keyword evidence="3" id="KW-1185">Reference proteome</keyword>
<dbReference type="STRING" id="471514.AN477_02635"/>
<dbReference type="EMBL" id="LJCO01000011">
    <property type="protein sequence ID" value="KPV45288.1"/>
    <property type="molecule type" value="Genomic_DNA"/>
</dbReference>
<gene>
    <name evidence="2" type="ORF">AN477_02635</name>
</gene>
<dbReference type="Pfam" id="PF13380">
    <property type="entry name" value="CoA_binding_2"/>
    <property type="match status" value="1"/>
</dbReference>
<dbReference type="OrthoDB" id="9804695at2"/>
<organism evidence="2 3">
    <name type="scientific">Alicyclobacillus ferrooxydans</name>
    <dbReference type="NCBI Taxonomy" id="471514"/>
    <lineage>
        <taxon>Bacteria</taxon>
        <taxon>Bacillati</taxon>
        <taxon>Bacillota</taxon>
        <taxon>Bacilli</taxon>
        <taxon>Bacillales</taxon>
        <taxon>Alicyclobacillaceae</taxon>
        <taxon>Alicyclobacillus</taxon>
    </lineage>
</organism>
<dbReference type="RefSeq" id="WP_054967623.1">
    <property type="nucleotide sequence ID" value="NZ_LJCO01000011.1"/>
</dbReference>
<dbReference type="Proteomes" id="UP000050482">
    <property type="component" value="Unassembled WGS sequence"/>
</dbReference>
<evidence type="ECO:0000259" key="1">
    <source>
        <dbReference type="SMART" id="SM00881"/>
    </source>
</evidence>
<name>A0A0P9GVJ5_9BACL</name>
<dbReference type="Gene3D" id="3.40.50.720">
    <property type="entry name" value="NAD(P)-binding Rossmann-like Domain"/>
    <property type="match status" value="1"/>
</dbReference>
<dbReference type="InterPro" id="IPR003781">
    <property type="entry name" value="CoA-bd"/>
</dbReference>
<dbReference type="PATRIC" id="fig|471514.4.peg.2857"/>
<dbReference type="AlphaFoldDB" id="A0A0P9GVJ5"/>
<evidence type="ECO:0000313" key="3">
    <source>
        <dbReference type="Proteomes" id="UP000050482"/>
    </source>
</evidence>
<dbReference type="SUPFAM" id="SSF51735">
    <property type="entry name" value="NAD(P)-binding Rossmann-fold domains"/>
    <property type="match status" value="1"/>
</dbReference>
<dbReference type="SMART" id="SM00881">
    <property type="entry name" value="CoA_binding"/>
    <property type="match status" value="1"/>
</dbReference>
<evidence type="ECO:0000313" key="2">
    <source>
        <dbReference type="EMBL" id="KPV45288.1"/>
    </source>
</evidence>
<comment type="caution">
    <text evidence="2">The sequence shown here is derived from an EMBL/GenBank/DDBJ whole genome shotgun (WGS) entry which is preliminary data.</text>
</comment>
<dbReference type="PANTHER" id="PTHR33303">
    <property type="entry name" value="CYTOPLASMIC PROTEIN-RELATED"/>
    <property type="match status" value="1"/>
</dbReference>
<accession>A0A0P9GVJ5</accession>